<dbReference type="SUPFAM" id="SSF56281">
    <property type="entry name" value="Metallo-hydrolase/oxidoreductase"/>
    <property type="match status" value="1"/>
</dbReference>
<feature type="transmembrane region" description="Helical" evidence="1">
    <location>
        <begin position="7"/>
        <end position="30"/>
    </location>
</feature>
<dbReference type="Pfam" id="PF00753">
    <property type="entry name" value="Lactamase_B"/>
    <property type="match status" value="1"/>
</dbReference>
<accession>A0A932YVZ2</accession>
<dbReference type="EMBL" id="JACQMJ010000004">
    <property type="protein sequence ID" value="MBI4132060.1"/>
    <property type="molecule type" value="Genomic_DNA"/>
</dbReference>
<dbReference type="InterPro" id="IPR036866">
    <property type="entry name" value="RibonucZ/Hydroxyglut_hydro"/>
</dbReference>
<dbReference type="Gene3D" id="3.60.15.10">
    <property type="entry name" value="Ribonuclease Z/Hydroxyacylglutathione hydrolase-like"/>
    <property type="match status" value="1"/>
</dbReference>
<dbReference type="InterPro" id="IPR052159">
    <property type="entry name" value="Competence_DNA_uptake"/>
</dbReference>
<evidence type="ECO:0000313" key="4">
    <source>
        <dbReference type="Proteomes" id="UP000704960"/>
    </source>
</evidence>
<name>A0A932YVZ2_9BACT</name>
<protein>
    <submittedName>
        <fullName evidence="3">MBL fold metallo-hydrolase</fullName>
    </submittedName>
</protein>
<dbReference type="CDD" id="cd07731">
    <property type="entry name" value="ComA-like_MBL-fold"/>
    <property type="match status" value="1"/>
</dbReference>
<dbReference type="AlphaFoldDB" id="A0A932YVZ2"/>
<dbReference type="PANTHER" id="PTHR30619">
    <property type="entry name" value="DNA INTERNALIZATION/COMPETENCE PROTEIN COMEC/REC2"/>
    <property type="match status" value="1"/>
</dbReference>
<sequence>MPSLRRFGYWYLLGALALAAVFIWSAVFWIEAHRGRLYLHVLDVGQGDALLIEAPNGSQVLIDGGPDTSVLARLGEIMPFWDRSLDLIVLTHPHADHLDGLLTVLQHYTVGAVIESGVNHTIPEYAVWESEIKRRGIGRIAARRGQVVGLSGGASLSLLAPFRPFDGVSVRNVHEASVVMRLEFAGSTALLMADAEAPLERELLAAGGGLRADVLKVGHHGSKTSTSQAFLDRVQPRLAAISAGRQNRYGHPAQEVLDRLHAAGIAVFRTDGQGTVTFVSGGRGFAVRAR</sequence>
<dbReference type="Proteomes" id="UP000704960">
    <property type="component" value="Unassembled WGS sequence"/>
</dbReference>
<dbReference type="SMART" id="SM00849">
    <property type="entry name" value="Lactamase_B"/>
    <property type="match status" value="1"/>
</dbReference>
<dbReference type="PANTHER" id="PTHR30619:SF1">
    <property type="entry name" value="RECOMBINATION PROTEIN 2"/>
    <property type="match status" value="1"/>
</dbReference>
<keyword evidence="1" id="KW-1133">Transmembrane helix</keyword>
<keyword evidence="1" id="KW-0472">Membrane</keyword>
<feature type="domain" description="Metallo-beta-lactamase" evidence="2">
    <location>
        <begin position="46"/>
        <end position="245"/>
    </location>
</feature>
<comment type="caution">
    <text evidence="3">The sequence shown here is derived from an EMBL/GenBank/DDBJ whole genome shotgun (WGS) entry which is preliminary data.</text>
</comment>
<keyword evidence="1" id="KW-0812">Transmembrane</keyword>
<evidence type="ECO:0000313" key="3">
    <source>
        <dbReference type="EMBL" id="MBI4132060.1"/>
    </source>
</evidence>
<evidence type="ECO:0000256" key="1">
    <source>
        <dbReference type="SAM" id="Phobius"/>
    </source>
</evidence>
<proteinExistence type="predicted"/>
<reference evidence="3" key="1">
    <citation type="submission" date="2020-07" db="EMBL/GenBank/DDBJ databases">
        <title>Huge and variable diversity of episymbiotic CPR bacteria and DPANN archaea in groundwater ecosystems.</title>
        <authorList>
            <person name="He C.Y."/>
            <person name="Keren R."/>
            <person name="Whittaker M."/>
            <person name="Farag I.F."/>
            <person name="Doudna J."/>
            <person name="Cate J.H.D."/>
            <person name="Banfield J.F."/>
        </authorList>
    </citation>
    <scope>NUCLEOTIDE SEQUENCE</scope>
    <source>
        <strain evidence="3">NC_groundwater_1226_Ag_S-0.1um_59_124</strain>
    </source>
</reference>
<evidence type="ECO:0000259" key="2">
    <source>
        <dbReference type="SMART" id="SM00849"/>
    </source>
</evidence>
<dbReference type="InterPro" id="IPR001279">
    <property type="entry name" value="Metallo-B-lactamas"/>
</dbReference>
<gene>
    <name evidence="3" type="ORF">HY474_00325</name>
</gene>
<organism evidence="3 4">
    <name type="scientific">Candidatus Sungiibacteriota bacterium</name>
    <dbReference type="NCBI Taxonomy" id="2750080"/>
    <lineage>
        <taxon>Bacteria</taxon>
        <taxon>Candidatus Sungiibacteriota</taxon>
    </lineage>
</organism>
<dbReference type="InterPro" id="IPR035681">
    <property type="entry name" value="ComA-like_MBL"/>
</dbReference>